<dbReference type="Pfam" id="PF09136">
    <property type="entry name" value="Glucodextran_B"/>
    <property type="match status" value="1"/>
</dbReference>
<dbReference type="AlphaFoldDB" id="A0A1F6A798"/>
<sequence>MKKDVIAAVVSGFILGGLVAVAAVNLPSIFKISTNNTAEQTTQETIPIPTSIEAEIKENLEITEPKDESIVTEKELKITGRTKTGDAVLVESESDISEAKVENDGTFTSSITLTEGGNQIIIYSINENGEESKTFTVYYTSDKL</sequence>
<evidence type="ECO:0000313" key="2">
    <source>
        <dbReference type="Proteomes" id="UP000177092"/>
    </source>
</evidence>
<proteinExistence type="predicted"/>
<accession>A0A1F6A798</accession>
<evidence type="ECO:0000313" key="1">
    <source>
        <dbReference type="EMBL" id="OGG20496.1"/>
    </source>
</evidence>
<protein>
    <submittedName>
        <fullName evidence="1">Uncharacterized protein</fullName>
    </submittedName>
</protein>
<dbReference type="Proteomes" id="UP000177092">
    <property type="component" value="Unassembled WGS sequence"/>
</dbReference>
<organism evidence="1 2">
    <name type="scientific">Candidatus Gottesmanbacteria bacterium RIFCSPHIGHO2_02_FULL_40_13</name>
    <dbReference type="NCBI Taxonomy" id="1798384"/>
    <lineage>
        <taxon>Bacteria</taxon>
        <taxon>Candidatus Gottesmaniibacteriota</taxon>
    </lineage>
</organism>
<gene>
    <name evidence="1" type="ORF">A3D03_03495</name>
</gene>
<dbReference type="STRING" id="1798384.A3D03_03495"/>
<comment type="caution">
    <text evidence="1">The sequence shown here is derived from an EMBL/GenBank/DDBJ whole genome shotgun (WGS) entry which is preliminary data.</text>
</comment>
<reference evidence="1 2" key="1">
    <citation type="journal article" date="2016" name="Nat. Commun.">
        <title>Thousands of microbial genomes shed light on interconnected biogeochemical processes in an aquifer system.</title>
        <authorList>
            <person name="Anantharaman K."/>
            <person name="Brown C.T."/>
            <person name="Hug L.A."/>
            <person name="Sharon I."/>
            <person name="Castelle C.J."/>
            <person name="Probst A.J."/>
            <person name="Thomas B.C."/>
            <person name="Singh A."/>
            <person name="Wilkins M.J."/>
            <person name="Karaoz U."/>
            <person name="Brodie E.L."/>
            <person name="Williams K.H."/>
            <person name="Hubbard S.S."/>
            <person name="Banfield J.F."/>
        </authorList>
    </citation>
    <scope>NUCLEOTIDE SEQUENCE [LARGE SCALE GENOMIC DNA]</scope>
</reference>
<name>A0A1F6A798_9BACT</name>
<dbReference type="Gene3D" id="2.60.40.10">
    <property type="entry name" value="Immunoglobulins"/>
    <property type="match status" value="1"/>
</dbReference>
<dbReference type="InterPro" id="IPR013783">
    <property type="entry name" value="Ig-like_fold"/>
</dbReference>
<dbReference type="EMBL" id="MFJN01000045">
    <property type="protein sequence ID" value="OGG20496.1"/>
    <property type="molecule type" value="Genomic_DNA"/>
</dbReference>